<dbReference type="PROSITE" id="PS01211">
    <property type="entry name" value="UPF0001"/>
    <property type="match status" value="1"/>
</dbReference>
<comment type="similarity">
    <text evidence="2 3">Belongs to the pyridoxal phosphate-binding protein YggS/PROSC family.</text>
</comment>
<dbReference type="Proteomes" id="UP001497497">
    <property type="component" value="Unassembled WGS sequence"/>
</dbReference>
<protein>
    <recommendedName>
        <fullName evidence="2">Pyridoxal phosphate homeostasis protein</fullName>
        <shortName evidence="2">PLP homeostasis protein</shortName>
    </recommendedName>
</protein>
<gene>
    <name evidence="6" type="ORF">GSLYS_00005945001</name>
</gene>
<reference evidence="6 7" key="1">
    <citation type="submission" date="2024-04" db="EMBL/GenBank/DDBJ databases">
        <authorList>
            <consortium name="Genoscope - CEA"/>
            <person name="William W."/>
        </authorList>
    </citation>
    <scope>NUCLEOTIDE SEQUENCE [LARGE SCALE GENOMIC DNA]</scope>
</reference>
<dbReference type="HAMAP" id="MF_02087">
    <property type="entry name" value="PLP_homeostasis"/>
    <property type="match status" value="1"/>
</dbReference>
<dbReference type="AlphaFoldDB" id="A0AAV2HEV0"/>
<dbReference type="PANTHER" id="PTHR10146">
    <property type="entry name" value="PROLINE SYNTHETASE CO-TRANSCRIBED BACTERIAL HOMOLOG PROTEIN"/>
    <property type="match status" value="1"/>
</dbReference>
<dbReference type="SUPFAM" id="SSF51419">
    <property type="entry name" value="PLP-binding barrel"/>
    <property type="match status" value="1"/>
</dbReference>
<feature type="modified residue" description="N6-(pyridoxal phosphate)lysine" evidence="2">
    <location>
        <position position="44"/>
    </location>
</feature>
<name>A0AAV2HEV0_LYMST</name>
<evidence type="ECO:0000259" key="5">
    <source>
        <dbReference type="Pfam" id="PF01168"/>
    </source>
</evidence>
<dbReference type="InterPro" id="IPR029066">
    <property type="entry name" value="PLP-binding_barrel"/>
</dbReference>
<dbReference type="Gene3D" id="3.20.20.10">
    <property type="entry name" value="Alanine racemase"/>
    <property type="match status" value="1"/>
</dbReference>
<dbReference type="InterPro" id="IPR011078">
    <property type="entry name" value="PyrdxlP_homeostasis"/>
</dbReference>
<dbReference type="GO" id="GO:0030170">
    <property type="term" value="F:pyridoxal phosphate binding"/>
    <property type="evidence" value="ECO:0007669"/>
    <property type="project" value="UniProtKB-UniRule"/>
</dbReference>
<organism evidence="6 7">
    <name type="scientific">Lymnaea stagnalis</name>
    <name type="common">Great pond snail</name>
    <name type="synonym">Helix stagnalis</name>
    <dbReference type="NCBI Taxonomy" id="6523"/>
    <lineage>
        <taxon>Eukaryota</taxon>
        <taxon>Metazoa</taxon>
        <taxon>Spiralia</taxon>
        <taxon>Lophotrochozoa</taxon>
        <taxon>Mollusca</taxon>
        <taxon>Gastropoda</taxon>
        <taxon>Heterobranchia</taxon>
        <taxon>Euthyneura</taxon>
        <taxon>Panpulmonata</taxon>
        <taxon>Hygrophila</taxon>
        <taxon>Lymnaeoidea</taxon>
        <taxon>Lymnaeidae</taxon>
        <taxon>Lymnaea</taxon>
    </lineage>
</organism>
<proteinExistence type="inferred from homology"/>
<accession>A0AAV2HEV0</accession>
<evidence type="ECO:0000313" key="6">
    <source>
        <dbReference type="EMBL" id="CAL1531850.1"/>
    </source>
</evidence>
<evidence type="ECO:0000313" key="7">
    <source>
        <dbReference type="Proteomes" id="UP001497497"/>
    </source>
</evidence>
<dbReference type="EMBL" id="CAXITT010000099">
    <property type="protein sequence ID" value="CAL1531850.1"/>
    <property type="molecule type" value="Genomic_DNA"/>
</dbReference>
<keyword evidence="7" id="KW-1185">Reference proteome</keyword>
<evidence type="ECO:0000256" key="1">
    <source>
        <dbReference type="ARBA" id="ARBA00022898"/>
    </source>
</evidence>
<evidence type="ECO:0000256" key="2">
    <source>
        <dbReference type="HAMAP-Rule" id="MF_03225"/>
    </source>
</evidence>
<dbReference type="NCBIfam" id="TIGR00044">
    <property type="entry name" value="YggS family pyridoxal phosphate-dependent enzyme"/>
    <property type="match status" value="1"/>
</dbReference>
<comment type="function">
    <text evidence="2">Pyridoxal 5'-phosphate (PLP)-binding protein, which may be involved in intracellular homeostatic regulation of pyridoxal 5'-phosphate (PLP), the active form of vitamin B6.</text>
</comment>
<dbReference type="InterPro" id="IPR001608">
    <property type="entry name" value="Ala_racemase_N"/>
</dbReference>
<comment type="caution">
    <text evidence="6">The sequence shown here is derived from an EMBL/GenBank/DDBJ whole genome shotgun (WGS) entry which is preliminary data.</text>
</comment>
<evidence type="ECO:0000256" key="3">
    <source>
        <dbReference type="RuleBase" id="RU004514"/>
    </source>
</evidence>
<feature type="domain" description="Alanine racemase N-terminal" evidence="5">
    <location>
        <begin position="30"/>
        <end position="248"/>
    </location>
</feature>
<evidence type="ECO:0000256" key="4">
    <source>
        <dbReference type="SAM" id="MobiDB-lite"/>
    </source>
</evidence>
<dbReference type="Pfam" id="PF01168">
    <property type="entry name" value="Ala_racemase_N"/>
    <property type="match status" value="1"/>
</dbReference>
<dbReference type="PANTHER" id="PTHR10146:SF14">
    <property type="entry name" value="PYRIDOXAL PHOSPHATE HOMEOSTASIS PROTEIN"/>
    <property type="match status" value="1"/>
</dbReference>
<dbReference type="CDD" id="cd06822">
    <property type="entry name" value="PLPDE_III_YBL036c_euk"/>
    <property type="match status" value="1"/>
</dbReference>
<sequence>MSGSSTNFAIARQLKQVCDKVQAAAARRPQHLQYSVPRLVAVSKTKGTDLVIEAYNAGQRHFGENYVVELYEKSNDIEIQDHCKDIKWHFIGRLQRNKVPKILEVPNLFVIETVDSERLAKALNDGWGRLKKTETLQVMAQVNTSGEGNKNGCSPQDTTKLVQYIREKCPSISLIGLMTIGSFDHDLNNQDKKRELFSLCAVRKEVCDALNISEKDLELSMGMSADYEHAIEVGSTNVRVGSTIFGDRGPPHGKTAPAGASTDSGKDGSDANLLMNKMESLDLHHLAVN</sequence>
<keyword evidence="1 2" id="KW-0663">Pyridoxal phosphate</keyword>
<feature type="region of interest" description="Disordered" evidence="4">
    <location>
        <begin position="245"/>
        <end position="270"/>
    </location>
</feature>
<dbReference type="FunFam" id="3.20.20.10:FF:000007">
    <property type="entry name" value="Pyridoxal phosphate homeostasis protein"/>
    <property type="match status" value="1"/>
</dbReference>